<accession>A0A8S9UGS3</accession>
<evidence type="ECO:0000313" key="1">
    <source>
        <dbReference type="EMBL" id="KAF4139981.1"/>
    </source>
</evidence>
<organism evidence="1 2">
    <name type="scientific">Phytophthora infestans</name>
    <name type="common">Potato late blight agent</name>
    <name type="synonym">Botrytis infestans</name>
    <dbReference type="NCBI Taxonomy" id="4787"/>
    <lineage>
        <taxon>Eukaryota</taxon>
        <taxon>Sar</taxon>
        <taxon>Stramenopiles</taxon>
        <taxon>Oomycota</taxon>
        <taxon>Peronosporomycetes</taxon>
        <taxon>Peronosporales</taxon>
        <taxon>Peronosporaceae</taxon>
        <taxon>Phytophthora</taxon>
    </lineage>
</organism>
<dbReference type="AlphaFoldDB" id="A0A8S9UGS3"/>
<reference evidence="1" key="1">
    <citation type="submission" date="2020-03" db="EMBL/GenBank/DDBJ databases">
        <title>Hybrid Assembly of Korean Phytophthora infestans isolates.</title>
        <authorList>
            <person name="Prokchorchik M."/>
            <person name="Lee Y."/>
            <person name="Seo J."/>
            <person name="Cho J.-H."/>
            <person name="Park Y.-E."/>
            <person name="Jang D.-C."/>
            <person name="Im J.-S."/>
            <person name="Choi J.-G."/>
            <person name="Park H.-J."/>
            <person name="Lee G.-B."/>
            <person name="Lee Y.-G."/>
            <person name="Hong S.-Y."/>
            <person name="Cho K."/>
            <person name="Sohn K.H."/>
        </authorList>
    </citation>
    <scope>NUCLEOTIDE SEQUENCE</scope>
    <source>
        <strain evidence="1">KR_2_A2</strain>
    </source>
</reference>
<dbReference type="EMBL" id="JAACNO010001523">
    <property type="protein sequence ID" value="KAF4139981.1"/>
    <property type="molecule type" value="Genomic_DNA"/>
</dbReference>
<evidence type="ECO:0000313" key="2">
    <source>
        <dbReference type="Proteomes" id="UP000704712"/>
    </source>
</evidence>
<comment type="caution">
    <text evidence="1">The sequence shown here is derived from an EMBL/GenBank/DDBJ whole genome shotgun (WGS) entry which is preliminary data.</text>
</comment>
<name>A0A8S9UGS3_PHYIN</name>
<dbReference type="Proteomes" id="UP000704712">
    <property type="component" value="Unassembled WGS sequence"/>
</dbReference>
<proteinExistence type="predicted"/>
<protein>
    <submittedName>
        <fullName evidence="1">Uncharacterized protein</fullName>
    </submittedName>
</protein>
<sequence>MNNSILDFYAIFDVELKIDLRERDGKSRMINYFMRRCENILQYGMVWRASSLLLAGMNEKYRIQRKHLEPATLREAVDVHLRIEDANSKLDENTLCILASPGALRNAGKFKSDDDQGSRHDN</sequence>
<gene>
    <name evidence="1" type="ORF">GN958_ATG10822</name>
</gene>